<name>A0A453STQ4_AEGTS</name>
<keyword evidence="2" id="KW-1185">Reference proteome</keyword>
<sequence>MGKGSSKFISIKHVQRKIQNLLCQEKILKPVKYLEGLLGHCSYCLILYHLGIRLPVNTTMRLLVTDAGGVSGVEELTWCYT</sequence>
<dbReference type="Proteomes" id="UP000015105">
    <property type="component" value="Chromosome 7D"/>
</dbReference>
<evidence type="ECO:0000313" key="2">
    <source>
        <dbReference type="Proteomes" id="UP000015105"/>
    </source>
</evidence>
<dbReference type="EnsemblPlants" id="AET7Gv21069200.2">
    <property type="protein sequence ID" value="AET7Gv21069200.2"/>
    <property type="gene ID" value="AET7Gv21069200"/>
</dbReference>
<dbReference type="Gramene" id="AET7Gv21069200.2">
    <property type="protein sequence ID" value="AET7Gv21069200.2"/>
    <property type="gene ID" value="AET7Gv21069200"/>
</dbReference>
<dbReference type="AlphaFoldDB" id="A0A453STQ4"/>
<accession>A0A453STQ4</accession>
<proteinExistence type="predicted"/>
<organism evidence="1 2">
    <name type="scientific">Aegilops tauschii subsp. strangulata</name>
    <name type="common">Goatgrass</name>
    <dbReference type="NCBI Taxonomy" id="200361"/>
    <lineage>
        <taxon>Eukaryota</taxon>
        <taxon>Viridiplantae</taxon>
        <taxon>Streptophyta</taxon>
        <taxon>Embryophyta</taxon>
        <taxon>Tracheophyta</taxon>
        <taxon>Spermatophyta</taxon>
        <taxon>Magnoliopsida</taxon>
        <taxon>Liliopsida</taxon>
        <taxon>Poales</taxon>
        <taxon>Poaceae</taxon>
        <taxon>BOP clade</taxon>
        <taxon>Pooideae</taxon>
        <taxon>Triticodae</taxon>
        <taxon>Triticeae</taxon>
        <taxon>Triticinae</taxon>
        <taxon>Aegilops</taxon>
    </lineage>
</organism>
<reference evidence="2" key="2">
    <citation type="journal article" date="2017" name="Nat. Plants">
        <title>The Aegilops tauschii genome reveals multiple impacts of transposons.</title>
        <authorList>
            <person name="Zhao G."/>
            <person name="Zou C."/>
            <person name="Li K."/>
            <person name="Wang K."/>
            <person name="Li T."/>
            <person name="Gao L."/>
            <person name="Zhang X."/>
            <person name="Wang H."/>
            <person name="Yang Z."/>
            <person name="Liu X."/>
            <person name="Jiang W."/>
            <person name="Mao L."/>
            <person name="Kong X."/>
            <person name="Jiao Y."/>
            <person name="Jia J."/>
        </authorList>
    </citation>
    <scope>NUCLEOTIDE SEQUENCE [LARGE SCALE GENOMIC DNA]</scope>
    <source>
        <strain evidence="2">cv. AL8/78</strain>
    </source>
</reference>
<reference evidence="1" key="4">
    <citation type="submission" date="2019-03" db="UniProtKB">
        <authorList>
            <consortium name="EnsemblPlants"/>
        </authorList>
    </citation>
    <scope>IDENTIFICATION</scope>
</reference>
<reference evidence="1" key="3">
    <citation type="journal article" date="2017" name="Nature">
        <title>Genome sequence of the progenitor of the wheat D genome Aegilops tauschii.</title>
        <authorList>
            <person name="Luo M.C."/>
            <person name="Gu Y.Q."/>
            <person name="Puiu D."/>
            <person name="Wang H."/>
            <person name="Twardziok S.O."/>
            <person name="Deal K.R."/>
            <person name="Huo N."/>
            <person name="Zhu T."/>
            <person name="Wang L."/>
            <person name="Wang Y."/>
            <person name="McGuire P.E."/>
            <person name="Liu S."/>
            <person name="Long H."/>
            <person name="Ramasamy R.K."/>
            <person name="Rodriguez J.C."/>
            <person name="Van S.L."/>
            <person name="Yuan L."/>
            <person name="Wang Z."/>
            <person name="Xia Z."/>
            <person name="Xiao L."/>
            <person name="Anderson O.D."/>
            <person name="Ouyang S."/>
            <person name="Liang Y."/>
            <person name="Zimin A.V."/>
            <person name="Pertea G."/>
            <person name="Qi P."/>
            <person name="Bennetzen J.L."/>
            <person name="Dai X."/>
            <person name="Dawson M.W."/>
            <person name="Muller H.G."/>
            <person name="Kugler K."/>
            <person name="Rivarola-Duarte L."/>
            <person name="Spannagl M."/>
            <person name="Mayer K.F.X."/>
            <person name="Lu F.H."/>
            <person name="Bevan M.W."/>
            <person name="Leroy P."/>
            <person name="Li P."/>
            <person name="You F.M."/>
            <person name="Sun Q."/>
            <person name="Liu Z."/>
            <person name="Lyons E."/>
            <person name="Wicker T."/>
            <person name="Salzberg S.L."/>
            <person name="Devos K.M."/>
            <person name="Dvorak J."/>
        </authorList>
    </citation>
    <scope>NUCLEOTIDE SEQUENCE [LARGE SCALE GENOMIC DNA]</scope>
    <source>
        <strain evidence="1">cv. AL8/78</strain>
    </source>
</reference>
<reference evidence="2" key="1">
    <citation type="journal article" date="2014" name="Science">
        <title>Ancient hybridizations among the ancestral genomes of bread wheat.</title>
        <authorList>
            <consortium name="International Wheat Genome Sequencing Consortium,"/>
            <person name="Marcussen T."/>
            <person name="Sandve S.R."/>
            <person name="Heier L."/>
            <person name="Spannagl M."/>
            <person name="Pfeifer M."/>
            <person name="Jakobsen K.S."/>
            <person name="Wulff B.B."/>
            <person name="Steuernagel B."/>
            <person name="Mayer K.F."/>
            <person name="Olsen O.A."/>
        </authorList>
    </citation>
    <scope>NUCLEOTIDE SEQUENCE [LARGE SCALE GENOMIC DNA]</scope>
    <source>
        <strain evidence="2">cv. AL8/78</strain>
    </source>
</reference>
<reference evidence="1" key="5">
    <citation type="journal article" date="2021" name="G3 (Bethesda)">
        <title>Aegilops tauschii genome assembly Aet v5.0 features greater sequence contiguity and improved annotation.</title>
        <authorList>
            <person name="Wang L."/>
            <person name="Zhu T."/>
            <person name="Rodriguez J.C."/>
            <person name="Deal K.R."/>
            <person name="Dubcovsky J."/>
            <person name="McGuire P.E."/>
            <person name="Lux T."/>
            <person name="Spannagl M."/>
            <person name="Mayer K.F.X."/>
            <person name="Baldrich P."/>
            <person name="Meyers B.C."/>
            <person name="Huo N."/>
            <person name="Gu Y.Q."/>
            <person name="Zhou H."/>
            <person name="Devos K.M."/>
            <person name="Bennetzen J.L."/>
            <person name="Unver T."/>
            <person name="Budak H."/>
            <person name="Gulick P.J."/>
            <person name="Galiba G."/>
            <person name="Kalapos B."/>
            <person name="Nelson D.R."/>
            <person name="Li P."/>
            <person name="You F.M."/>
            <person name="Luo M.C."/>
            <person name="Dvorak J."/>
        </authorList>
    </citation>
    <scope>NUCLEOTIDE SEQUENCE [LARGE SCALE GENOMIC DNA]</scope>
    <source>
        <strain evidence="1">cv. AL8/78</strain>
    </source>
</reference>
<protein>
    <submittedName>
        <fullName evidence="1">Uncharacterized protein</fullName>
    </submittedName>
</protein>
<evidence type="ECO:0000313" key="1">
    <source>
        <dbReference type="EnsemblPlants" id="AET7Gv21069200.2"/>
    </source>
</evidence>